<dbReference type="AlphaFoldDB" id="A0AAV2FCE9"/>
<organism evidence="2 3">
    <name type="scientific">Linum trigynum</name>
    <dbReference type="NCBI Taxonomy" id="586398"/>
    <lineage>
        <taxon>Eukaryota</taxon>
        <taxon>Viridiplantae</taxon>
        <taxon>Streptophyta</taxon>
        <taxon>Embryophyta</taxon>
        <taxon>Tracheophyta</taxon>
        <taxon>Spermatophyta</taxon>
        <taxon>Magnoliopsida</taxon>
        <taxon>eudicotyledons</taxon>
        <taxon>Gunneridae</taxon>
        <taxon>Pentapetalae</taxon>
        <taxon>rosids</taxon>
        <taxon>fabids</taxon>
        <taxon>Malpighiales</taxon>
        <taxon>Linaceae</taxon>
        <taxon>Linum</taxon>
    </lineage>
</organism>
<evidence type="ECO:0000256" key="1">
    <source>
        <dbReference type="SAM" id="MobiDB-lite"/>
    </source>
</evidence>
<name>A0AAV2FCE9_9ROSI</name>
<sequence>MKRLATQMVHMGALFQTMAEQRSSSSSPVQQSSSSYEVDIELEDESKDATTSGKFLEGNIVVSPTPEPEKEEGGFY</sequence>
<reference evidence="2 3" key="1">
    <citation type="submission" date="2024-04" db="EMBL/GenBank/DDBJ databases">
        <authorList>
            <person name="Fracassetti M."/>
        </authorList>
    </citation>
    <scope>NUCLEOTIDE SEQUENCE [LARGE SCALE GENOMIC DNA]</scope>
</reference>
<proteinExistence type="predicted"/>
<accession>A0AAV2FCE9</accession>
<evidence type="ECO:0000313" key="2">
    <source>
        <dbReference type="EMBL" id="CAL1395120.1"/>
    </source>
</evidence>
<evidence type="ECO:0000313" key="3">
    <source>
        <dbReference type="Proteomes" id="UP001497516"/>
    </source>
</evidence>
<protein>
    <submittedName>
        <fullName evidence="2">Uncharacterized protein</fullName>
    </submittedName>
</protein>
<feature type="compositionally biased region" description="Basic and acidic residues" evidence="1">
    <location>
        <begin position="67"/>
        <end position="76"/>
    </location>
</feature>
<keyword evidence="3" id="KW-1185">Reference proteome</keyword>
<feature type="region of interest" description="Disordered" evidence="1">
    <location>
        <begin position="19"/>
        <end position="76"/>
    </location>
</feature>
<dbReference type="Proteomes" id="UP001497516">
    <property type="component" value="Chromosome 6"/>
</dbReference>
<gene>
    <name evidence="2" type="ORF">LTRI10_LOCUS35574</name>
</gene>
<feature type="compositionally biased region" description="Low complexity" evidence="1">
    <location>
        <begin position="21"/>
        <end position="35"/>
    </location>
</feature>
<dbReference type="EMBL" id="OZ034819">
    <property type="protein sequence ID" value="CAL1395120.1"/>
    <property type="molecule type" value="Genomic_DNA"/>
</dbReference>